<name>A0AAD1ADE0_9MICO</name>
<dbReference type="Gene3D" id="1.25.40.10">
    <property type="entry name" value="Tetratricopeptide repeat domain"/>
    <property type="match status" value="1"/>
</dbReference>
<evidence type="ECO:0000256" key="1">
    <source>
        <dbReference type="SAM" id="MobiDB-lite"/>
    </source>
</evidence>
<organism evidence="2 3">
    <name type="scientific">Rathayibacter iranicus</name>
    <dbReference type="NCBI Taxonomy" id="59737"/>
    <lineage>
        <taxon>Bacteria</taxon>
        <taxon>Bacillati</taxon>
        <taxon>Actinomycetota</taxon>
        <taxon>Actinomycetes</taxon>
        <taxon>Micrococcales</taxon>
        <taxon>Microbacteriaceae</taxon>
        <taxon>Rathayibacter</taxon>
    </lineage>
</organism>
<dbReference type="InterPro" id="IPR011990">
    <property type="entry name" value="TPR-like_helical_dom_sf"/>
</dbReference>
<sequence>MTRIRTPRGSIALSIIIRHDPATLREEIDADAAQDRLEEIGALRSLAALTEKAELLRLLGRIDEAWDIANEAVRRTRFSGDRAELLTARVRRARLMQLRGRPDEALSELALCVEEARTHEWHLEHSFALKHRGLAFFELGEYGRAVRDFDAATALGERVGVSEADLEVARLGFAAASEFQEESESERGSRADGSLRGRRRADES</sequence>
<dbReference type="Proteomes" id="UP000283946">
    <property type="component" value="Chromosome"/>
</dbReference>
<dbReference type="EMBL" id="CP028130">
    <property type="protein sequence ID" value="AZZ56103.1"/>
    <property type="molecule type" value="Genomic_DNA"/>
</dbReference>
<evidence type="ECO:0000313" key="2">
    <source>
        <dbReference type="EMBL" id="AZZ56103.1"/>
    </source>
</evidence>
<evidence type="ECO:0008006" key="4">
    <source>
        <dbReference type="Google" id="ProtNLM"/>
    </source>
</evidence>
<dbReference type="SUPFAM" id="SSF48452">
    <property type="entry name" value="TPR-like"/>
    <property type="match status" value="1"/>
</dbReference>
<feature type="compositionally biased region" description="Basic and acidic residues" evidence="1">
    <location>
        <begin position="185"/>
        <end position="204"/>
    </location>
</feature>
<accession>A0AAD1ADE0</accession>
<evidence type="ECO:0000313" key="3">
    <source>
        <dbReference type="Proteomes" id="UP000283946"/>
    </source>
</evidence>
<gene>
    <name evidence="2" type="ORF">C7V51_09565</name>
</gene>
<proteinExistence type="predicted"/>
<protein>
    <recommendedName>
        <fullName evidence="4">Tetratricopeptide repeat protein</fullName>
    </recommendedName>
</protein>
<feature type="region of interest" description="Disordered" evidence="1">
    <location>
        <begin position="178"/>
        <end position="204"/>
    </location>
</feature>
<reference evidence="2 3" key="1">
    <citation type="submission" date="2018-03" db="EMBL/GenBank/DDBJ databases">
        <title>Bacteriophage NCPPB3778 and a type I-E CRISPR drive the evolution of the US Biological Select Agent, Rathayibacter toxicus.</title>
        <authorList>
            <person name="Davis E.W.II."/>
            <person name="Tabima J.F."/>
            <person name="Weisberg A.J."/>
            <person name="Dantas Lopes L."/>
            <person name="Wiseman M.S."/>
            <person name="Wiseman M.S."/>
            <person name="Pupko T."/>
            <person name="Belcher M.S."/>
            <person name="Sechler A.J."/>
            <person name="Tancos M.A."/>
            <person name="Schroeder B.K."/>
            <person name="Murray T.D."/>
            <person name="Luster D.G."/>
            <person name="Schneider W.L."/>
            <person name="Rogers E."/>
            <person name="Andreote F.D."/>
            <person name="Grunwald N.J."/>
            <person name="Putnam M.L."/>
            <person name="Chang J.H."/>
        </authorList>
    </citation>
    <scope>NUCLEOTIDE SEQUENCE [LARGE SCALE GENOMIC DNA]</scope>
    <source>
        <strain evidence="2 3">NCCPB 2253</strain>
    </source>
</reference>
<dbReference type="AlphaFoldDB" id="A0AAD1ADE0"/>
<dbReference type="RefSeq" id="WP_104265253.1">
    <property type="nucleotide sequence ID" value="NZ_CP028130.1"/>
</dbReference>
<dbReference type="KEGG" id="ria:C7V51_09565"/>